<dbReference type="GO" id="GO:0016020">
    <property type="term" value="C:membrane"/>
    <property type="evidence" value="ECO:0007669"/>
    <property type="project" value="UniProtKB-SubCell"/>
</dbReference>
<evidence type="ECO:0000256" key="3">
    <source>
        <dbReference type="ARBA" id="ARBA00022516"/>
    </source>
</evidence>
<comment type="catalytic activity">
    <reaction evidence="9 10">
        <text>a long-chain fatty acyl-CoA + 2 NADPH + 2 H(+) = a long-chain primary fatty alcohol + 2 NADP(+) + CoA</text>
        <dbReference type="Rhea" id="RHEA:52716"/>
        <dbReference type="ChEBI" id="CHEBI:15378"/>
        <dbReference type="ChEBI" id="CHEBI:57287"/>
        <dbReference type="ChEBI" id="CHEBI:57783"/>
        <dbReference type="ChEBI" id="CHEBI:58349"/>
        <dbReference type="ChEBI" id="CHEBI:77396"/>
        <dbReference type="ChEBI" id="CHEBI:83139"/>
        <dbReference type="EC" id="1.2.1.84"/>
    </reaction>
</comment>
<dbReference type="FunFam" id="3.40.50.720:FF:000143">
    <property type="entry name" value="Fatty acyl-CoA reductase"/>
    <property type="match status" value="1"/>
</dbReference>
<dbReference type="CDD" id="cd05236">
    <property type="entry name" value="FAR-N_SDR_e"/>
    <property type="match status" value="1"/>
</dbReference>
<reference evidence="13" key="2">
    <citation type="submission" date="2014-07" db="EMBL/GenBank/DDBJ databases">
        <authorList>
            <person name="Hull J."/>
        </authorList>
    </citation>
    <scope>NUCLEOTIDE SEQUENCE</scope>
</reference>
<keyword evidence="7 10" id="KW-0443">Lipid metabolism</keyword>
<dbReference type="GO" id="GO:0035336">
    <property type="term" value="P:long-chain fatty-acyl-CoA metabolic process"/>
    <property type="evidence" value="ECO:0007669"/>
    <property type="project" value="TreeGrafter"/>
</dbReference>
<protein>
    <recommendedName>
        <fullName evidence="10">Fatty acyl-CoA reductase</fullName>
        <ecNumber evidence="10">1.2.1.84</ecNumber>
    </recommendedName>
</protein>
<dbReference type="SUPFAM" id="SSF51735">
    <property type="entry name" value="NAD(P)-binding Rossmann-fold domains"/>
    <property type="match status" value="1"/>
</dbReference>
<evidence type="ECO:0000256" key="7">
    <source>
        <dbReference type="ARBA" id="ARBA00023098"/>
    </source>
</evidence>
<keyword evidence="8 10" id="KW-0472">Membrane</keyword>
<dbReference type="Pfam" id="PF03015">
    <property type="entry name" value="Sterile"/>
    <property type="match status" value="1"/>
</dbReference>
<organism evidence="13">
    <name type="scientific">Lygus hesperus</name>
    <name type="common">Western plant bug</name>
    <dbReference type="NCBI Taxonomy" id="30085"/>
    <lineage>
        <taxon>Eukaryota</taxon>
        <taxon>Metazoa</taxon>
        <taxon>Ecdysozoa</taxon>
        <taxon>Arthropoda</taxon>
        <taxon>Hexapoda</taxon>
        <taxon>Insecta</taxon>
        <taxon>Pterygota</taxon>
        <taxon>Neoptera</taxon>
        <taxon>Paraneoptera</taxon>
        <taxon>Hemiptera</taxon>
        <taxon>Heteroptera</taxon>
        <taxon>Panheteroptera</taxon>
        <taxon>Cimicomorpha</taxon>
        <taxon>Miridae</taxon>
        <taxon>Mirini</taxon>
        <taxon>Lygus</taxon>
    </lineage>
</organism>
<evidence type="ECO:0000256" key="9">
    <source>
        <dbReference type="ARBA" id="ARBA00052530"/>
    </source>
</evidence>
<evidence type="ECO:0000256" key="10">
    <source>
        <dbReference type="RuleBase" id="RU363097"/>
    </source>
</evidence>
<keyword evidence="5 10" id="KW-0521">NADP</keyword>
<dbReference type="PANTHER" id="PTHR11011">
    <property type="entry name" value="MALE STERILITY PROTEIN 2-RELATED"/>
    <property type="match status" value="1"/>
</dbReference>
<keyword evidence="10" id="KW-0560">Oxidoreductase</keyword>
<sequence length="523" mass="59672">MPSPIVDFYNGKTLFITGGTGFMGKVLIEKLLYSCPGVDTIYFLLRSKRGKSIDVRMEEMLKMPMFSRLKKDFPDRLGKLVPINGDVCTDNLGLSPEDERRLVSNVDIVVHSAASLRLDAKLKEAISMNTEGTLRVLELAKKIKNLKLMVHMSTAFCHCDIDEMEEKVYPSPHDPMEIIRMSRWMDAGMMEKISPDLIKPHPNVYTYSKRISEALVASFYPEMPVCIVRPSIVCPAVEEPLPGWVDNLHGPVGLLVGGGKGVIRSMHCNAEYSAEVMPVDMAISGLLSIIQNICVNDAVTVTVPVYNLTQGKTYPVNWGTILDEGKKCFYSNPFEIMLWYPNGNTYKSKTIHDLNVIFFHWLPAYFIDFLLLIFGQKTFMLRVQRKVQDGLDVLQYFTTREWKFKNDQLLKMRSKMDPADRKIFNIEFESVSMIPYLTNCILGARHFILKEDPKSLPRSRVLLKVLWVLDWIASLTFYYLLFLMIYNWSDSAKVLLDGVIGAVTKFMPFFRNITSPPVDSMQS</sequence>
<gene>
    <name evidence="13" type="ORF">CM83_39322</name>
</gene>
<proteinExistence type="inferred from homology"/>
<dbReference type="GO" id="GO:0080019">
    <property type="term" value="F:alcohol-forming very long-chain fatty acyl-CoA reductase activity"/>
    <property type="evidence" value="ECO:0007669"/>
    <property type="project" value="InterPro"/>
</dbReference>
<evidence type="ECO:0000256" key="6">
    <source>
        <dbReference type="ARBA" id="ARBA00022989"/>
    </source>
</evidence>
<evidence type="ECO:0000256" key="4">
    <source>
        <dbReference type="ARBA" id="ARBA00022692"/>
    </source>
</evidence>
<evidence type="ECO:0000256" key="5">
    <source>
        <dbReference type="ARBA" id="ARBA00022857"/>
    </source>
</evidence>
<dbReference type="EC" id="1.2.1.84" evidence="10"/>
<dbReference type="CDD" id="cd09071">
    <property type="entry name" value="FAR_C"/>
    <property type="match status" value="1"/>
</dbReference>
<evidence type="ECO:0000259" key="12">
    <source>
        <dbReference type="Pfam" id="PF07993"/>
    </source>
</evidence>
<dbReference type="PANTHER" id="PTHR11011:SF12">
    <property type="entry name" value="FATTY ACYL-COA REDUCTASE"/>
    <property type="match status" value="1"/>
</dbReference>
<reference evidence="13" key="1">
    <citation type="journal article" date="2014" name="PLoS ONE">
        <title>Transcriptome-Based Identification of ABC Transporters in the Western Tarnished Plant Bug Lygus hesperus.</title>
        <authorList>
            <person name="Hull J.J."/>
            <person name="Chaney K."/>
            <person name="Geib S.M."/>
            <person name="Fabrick J.A."/>
            <person name="Brent C.S."/>
            <person name="Walsh D."/>
            <person name="Lavine L.C."/>
        </authorList>
    </citation>
    <scope>NUCLEOTIDE SEQUENCE</scope>
</reference>
<dbReference type="Gene3D" id="3.40.50.720">
    <property type="entry name" value="NAD(P)-binding Rossmann-like Domain"/>
    <property type="match status" value="1"/>
</dbReference>
<dbReference type="InterPro" id="IPR033640">
    <property type="entry name" value="FAR_C"/>
</dbReference>
<feature type="domain" description="Thioester reductase (TE)" evidence="12">
    <location>
        <begin position="16"/>
        <end position="283"/>
    </location>
</feature>
<dbReference type="GO" id="GO:0102965">
    <property type="term" value="F:alcohol-forming long-chain fatty acyl-CoA reductase activity"/>
    <property type="evidence" value="ECO:0007669"/>
    <property type="project" value="UniProtKB-EC"/>
</dbReference>
<dbReference type="InterPro" id="IPR013120">
    <property type="entry name" value="FAR_NAD-bd"/>
</dbReference>
<evidence type="ECO:0000259" key="11">
    <source>
        <dbReference type="Pfam" id="PF03015"/>
    </source>
</evidence>
<evidence type="ECO:0000313" key="13">
    <source>
        <dbReference type="EMBL" id="JAG27846.1"/>
    </source>
</evidence>
<dbReference type="InterPro" id="IPR036291">
    <property type="entry name" value="NAD(P)-bd_dom_sf"/>
</dbReference>
<feature type="transmembrane region" description="Helical" evidence="10">
    <location>
        <begin position="357"/>
        <end position="375"/>
    </location>
</feature>
<evidence type="ECO:0000256" key="2">
    <source>
        <dbReference type="ARBA" id="ARBA00005928"/>
    </source>
</evidence>
<keyword evidence="4 10" id="KW-0812">Transmembrane</keyword>
<evidence type="ECO:0000256" key="8">
    <source>
        <dbReference type="ARBA" id="ARBA00023136"/>
    </source>
</evidence>
<keyword evidence="3 10" id="KW-0444">Lipid biosynthesis</keyword>
<comment type="function">
    <text evidence="10">Catalyzes the reduction of fatty acyl-CoA to fatty alcohols.</text>
</comment>
<accession>A0A0A9Y895</accession>
<keyword evidence="6 10" id="KW-1133">Transmembrane helix</keyword>
<feature type="transmembrane region" description="Helical" evidence="10">
    <location>
        <begin position="465"/>
        <end position="486"/>
    </location>
</feature>
<feature type="domain" description="Fatty acyl-CoA reductase C-terminal" evidence="11">
    <location>
        <begin position="359"/>
        <end position="451"/>
    </location>
</feature>
<comment type="subcellular location">
    <subcellularLocation>
        <location evidence="1">Membrane</location>
        <topology evidence="1">Multi-pass membrane protein</topology>
    </subcellularLocation>
</comment>
<name>A0A0A9Y895_LYGHE</name>
<dbReference type="InterPro" id="IPR026055">
    <property type="entry name" value="FAR"/>
</dbReference>
<dbReference type="AlphaFoldDB" id="A0A0A9Y895"/>
<dbReference type="Pfam" id="PF07993">
    <property type="entry name" value="NAD_binding_4"/>
    <property type="match status" value="1"/>
</dbReference>
<evidence type="ECO:0000256" key="1">
    <source>
        <dbReference type="ARBA" id="ARBA00004141"/>
    </source>
</evidence>
<dbReference type="EMBL" id="GBHO01015758">
    <property type="protein sequence ID" value="JAG27846.1"/>
    <property type="molecule type" value="Transcribed_RNA"/>
</dbReference>
<dbReference type="GO" id="GO:0005777">
    <property type="term" value="C:peroxisome"/>
    <property type="evidence" value="ECO:0007669"/>
    <property type="project" value="TreeGrafter"/>
</dbReference>
<comment type="similarity">
    <text evidence="2 10">Belongs to the fatty acyl-CoA reductase family.</text>
</comment>